<dbReference type="InterPro" id="IPR036680">
    <property type="entry name" value="SPOR-like_sf"/>
</dbReference>
<organism evidence="11 12">
    <name type="scientific">Legionella santicrucis</name>
    <dbReference type="NCBI Taxonomy" id="45074"/>
    <lineage>
        <taxon>Bacteria</taxon>
        <taxon>Pseudomonadati</taxon>
        <taxon>Pseudomonadota</taxon>
        <taxon>Gammaproteobacteria</taxon>
        <taxon>Legionellales</taxon>
        <taxon>Legionellaceae</taxon>
        <taxon>Legionella</taxon>
    </lineage>
</organism>
<dbReference type="InterPro" id="IPR007730">
    <property type="entry name" value="SPOR-like_dom"/>
</dbReference>
<evidence type="ECO:0000256" key="1">
    <source>
        <dbReference type="ARBA" id="ARBA00004442"/>
    </source>
</evidence>
<keyword evidence="12" id="KW-1185">Reference proteome</keyword>
<dbReference type="STRING" id="45074.Lsan_2887"/>
<reference evidence="11 12" key="1">
    <citation type="submission" date="2015-11" db="EMBL/GenBank/DDBJ databases">
        <title>Genomic analysis of 38 Legionella species identifies large and diverse effector repertoires.</title>
        <authorList>
            <person name="Burstein D."/>
            <person name="Amaro F."/>
            <person name="Zusman T."/>
            <person name="Lifshitz Z."/>
            <person name="Cohen O."/>
            <person name="Gilbert J.A."/>
            <person name="Pupko T."/>
            <person name="Shuman H.A."/>
            <person name="Segal G."/>
        </authorList>
    </citation>
    <scope>NUCLEOTIDE SEQUENCE [LARGE SCALE GENOMIC DNA]</scope>
    <source>
        <strain evidence="11 12">SC-63-C7</strain>
    </source>
</reference>
<feature type="compositionally biased region" description="Polar residues" evidence="8">
    <location>
        <begin position="73"/>
        <end position="87"/>
    </location>
</feature>
<comment type="caution">
    <text evidence="11">The sequence shown here is derived from an EMBL/GenBank/DDBJ whole genome shotgun (WGS) entry which is preliminary data.</text>
</comment>
<dbReference type="Pfam" id="PF02321">
    <property type="entry name" value="OEP"/>
    <property type="match status" value="2"/>
</dbReference>
<dbReference type="NCBIfam" id="TIGR01844">
    <property type="entry name" value="type_I_sec_TolC"/>
    <property type="match status" value="1"/>
</dbReference>
<dbReference type="Pfam" id="PF05036">
    <property type="entry name" value="SPOR"/>
    <property type="match status" value="1"/>
</dbReference>
<evidence type="ECO:0000256" key="6">
    <source>
        <dbReference type="ARBA" id="ARBA00023136"/>
    </source>
</evidence>
<evidence type="ECO:0000256" key="2">
    <source>
        <dbReference type="ARBA" id="ARBA00007613"/>
    </source>
</evidence>
<accession>A0A0W0YIR2</accession>
<keyword evidence="9" id="KW-0732">Signal</keyword>
<feature type="signal peptide" evidence="9">
    <location>
        <begin position="1"/>
        <end position="19"/>
    </location>
</feature>
<dbReference type="InterPro" id="IPR010130">
    <property type="entry name" value="T1SS_OMP_TolC"/>
</dbReference>
<dbReference type="GO" id="GO:0009279">
    <property type="term" value="C:cell outer membrane"/>
    <property type="evidence" value="ECO:0007669"/>
    <property type="project" value="UniProtKB-SubCell"/>
</dbReference>
<dbReference type="GO" id="GO:0015288">
    <property type="term" value="F:porin activity"/>
    <property type="evidence" value="ECO:0007669"/>
    <property type="project" value="TreeGrafter"/>
</dbReference>
<keyword evidence="4" id="KW-1134">Transmembrane beta strand</keyword>
<dbReference type="PATRIC" id="fig|45074.5.peg.3101"/>
<dbReference type="OrthoDB" id="9814637at2"/>
<feature type="region of interest" description="Disordered" evidence="8">
    <location>
        <begin position="68"/>
        <end position="87"/>
    </location>
</feature>
<comment type="similarity">
    <text evidence="2">Belongs to the outer membrane factor (OMF) (TC 1.B.17) family.</text>
</comment>
<evidence type="ECO:0000256" key="5">
    <source>
        <dbReference type="ARBA" id="ARBA00022692"/>
    </source>
</evidence>
<dbReference type="PANTHER" id="PTHR30026">
    <property type="entry name" value="OUTER MEMBRANE PROTEIN TOLC"/>
    <property type="match status" value="1"/>
</dbReference>
<protein>
    <submittedName>
        <fullName evidence="11">Agglutination protein</fullName>
    </submittedName>
</protein>
<evidence type="ECO:0000313" key="11">
    <source>
        <dbReference type="EMBL" id="KTD56727.1"/>
    </source>
</evidence>
<dbReference type="InterPro" id="IPR051906">
    <property type="entry name" value="TolC-like"/>
</dbReference>
<dbReference type="AlphaFoldDB" id="A0A0W0YIR2"/>
<name>A0A0W0YIR2_9GAMM</name>
<evidence type="ECO:0000259" key="10">
    <source>
        <dbReference type="PROSITE" id="PS51724"/>
    </source>
</evidence>
<dbReference type="PANTHER" id="PTHR30026:SF22">
    <property type="entry name" value="OUTER MEMBRANE EFFLUX PROTEIN"/>
    <property type="match status" value="1"/>
</dbReference>
<feature type="domain" description="SPOR" evidence="10">
    <location>
        <begin position="494"/>
        <end position="570"/>
    </location>
</feature>
<dbReference type="Gene3D" id="3.30.70.1070">
    <property type="entry name" value="Sporulation related repeat"/>
    <property type="match status" value="1"/>
</dbReference>
<gene>
    <name evidence="11" type="ORF">Lsan_2887</name>
</gene>
<evidence type="ECO:0000256" key="3">
    <source>
        <dbReference type="ARBA" id="ARBA00022448"/>
    </source>
</evidence>
<proteinExistence type="inferred from homology"/>
<dbReference type="GO" id="GO:0015562">
    <property type="term" value="F:efflux transmembrane transporter activity"/>
    <property type="evidence" value="ECO:0007669"/>
    <property type="project" value="InterPro"/>
</dbReference>
<keyword evidence="5" id="KW-0812">Transmembrane</keyword>
<dbReference type="InterPro" id="IPR003423">
    <property type="entry name" value="OMP_efflux"/>
</dbReference>
<dbReference type="GO" id="GO:1990281">
    <property type="term" value="C:efflux pump complex"/>
    <property type="evidence" value="ECO:0007669"/>
    <property type="project" value="TreeGrafter"/>
</dbReference>
<dbReference type="SUPFAM" id="SSF110997">
    <property type="entry name" value="Sporulation related repeat"/>
    <property type="match status" value="1"/>
</dbReference>
<keyword evidence="6" id="KW-0472">Membrane</keyword>
<dbReference type="Gene3D" id="1.20.1600.10">
    <property type="entry name" value="Outer membrane efflux proteins (OEP)"/>
    <property type="match status" value="1"/>
</dbReference>
<keyword evidence="7" id="KW-0998">Cell outer membrane</keyword>
<keyword evidence="3" id="KW-0813">Transport</keyword>
<dbReference type="SUPFAM" id="SSF56954">
    <property type="entry name" value="Outer membrane efflux proteins (OEP)"/>
    <property type="match status" value="1"/>
</dbReference>
<dbReference type="EMBL" id="LNYU01000081">
    <property type="protein sequence ID" value="KTD56727.1"/>
    <property type="molecule type" value="Genomic_DNA"/>
</dbReference>
<dbReference type="Proteomes" id="UP000054703">
    <property type="component" value="Unassembled WGS sequence"/>
</dbReference>
<dbReference type="RefSeq" id="WP_058514853.1">
    <property type="nucleotide sequence ID" value="NZ_CAAAIH010000061.1"/>
</dbReference>
<evidence type="ECO:0000256" key="4">
    <source>
        <dbReference type="ARBA" id="ARBA00022452"/>
    </source>
</evidence>
<dbReference type="GO" id="GO:0042834">
    <property type="term" value="F:peptidoglycan binding"/>
    <property type="evidence" value="ECO:0007669"/>
    <property type="project" value="InterPro"/>
</dbReference>
<sequence length="588" mass="65729">MKRILVATASFLVSTSLVADTLNEAVQQSLLSHPDVLLNTARSLTAQQGIYKARGSFYPTVDLAGGTGREKSINPTTTAIDNAPNGTTLNRQESSVELKQNLFAGGANVNEYKRNVFLTQAQKLKTQGIAEDMSLDVVNRYLTVLMHEKLYQISVQNLKAHSPIFSMIEERTKAGLSREAEVFQANGRLALAEANRISAQANLREAQINYAKVVGKWPHNLHYPKVPTAQDLPASLEKSIEIGLEYHPTVKATYADVKEAKARYSVTRSAYYPRIDLVLSASQNRNLDGLVGPNNDRLAMLRGTYNLFRGGSDTAGVREAAYQVQEAYEIKNKALIDLRESLRLSWNAWTSSKLRLNPLRSHVDASLQTRTAYLEQFKLNKRTLLDLLDSQNELYEAQIAYERGKMEEVFARYRIINGMGKLLSYLHMKLPINVKNNDVFTSAQEHILLDGNMDKIPYPDVKDKPIGLDHPVPSFADAQMTPSVINRNATSPQQITPQVWYISCGAFKEKTFAVDLTNRLRSLGFRAGVILRTDNLHEVFVGPYEYKGLAGNTMARLKEVAQVQGALITYKNKRDINTAVRQVVVPIK</sequence>
<feature type="chain" id="PRO_5006917659" evidence="9">
    <location>
        <begin position="20"/>
        <end position="588"/>
    </location>
</feature>
<evidence type="ECO:0000256" key="7">
    <source>
        <dbReference type="ARBA" id="ARBA00023237"/>
    </source>
</evidence>
<evidence type="ECO:0000256" key="9">
    <source>
        <dbReference type="SAM" id="SignalP"/>
    </source>
</evidence>
<evidence type="ECO:0000256" key="8">
    <source>
        <dbReference type="SAM" id="MobiDB-lite"/>
    </source>
</evidence>
<dbReference type="PROSITE" id="PS51724">
    <property type="entry name" value="SPOR"/>
    <property type="match status" value="1"/>
</dbReference>
<evidence type="ECO:0000313" key="12">
    <source>
        <dbReference type="Proteomes" id="UP000054703"/>
    </source>
</evidence>
<comment type="subcellular location">
    <subcellularLocation>
        <location evidence="1">Cell outer membrane</location>
    </subcellularLocation>
</comment>